<gene>
    <name evidence="3" type="ORF">EBO34_05845</name>
</gene>
<keyword evidence="1" id="KW-0812">Transmembrane</keyword>
<dbReference type="Pfam" id="PF04892">
    <property type="entry name" value="VanZ"/>
    <property type="match status" value="1"/>
</dbReference>
<feature type="transmembrane region" description="Helical" evidence="1">
    <location>
        <begin position="109"/>
        <end position="132"/>
    </location>
</feature>
<evidence type="ECO:0000313" key="4">
    <source>
        <dbReference type="Proteomes" id="UP000278746"/>
    </source>
</evidence>
<reference evidence="3 4" key="1">
    <citation type="submission" date="2018-10" db="EMBL/GenBank/DDBJ databases">
        <title>Bacillus Keqinensis sp. nov., a moderately halophilic bacterium isolated from a saline-alkaline lake.</title>
        <authorList>
            <person name="Wang H."/>
        </authorList>
    </citation>
    <scope>NUCLEOTIDE SEQUENCE [LARGE SCALE GENOMIC DNA]</scope>
    <source>
        <strain evidence="3 4">KQ-3</strain>
    </source>
</reference>
<dbReference type="InterPro" id="IPR006976">
    <property type="entry name" value="VanZ-like"/>
</dbReference>
<feature type="transmembrane region" description="Helical" evidence="1">
    <location>
        <begin position="83"/>
        <end position="102"/>
    </location>
</feature>
<name>A0A3M7TZ89_9BACI</name>
<protein>
    <submittedName>
        <fullName evidence="3">VanZ family protein</fullName>
    </submittedName>
</protein>
<feature type="transmembrane region" description="Helical" evidence="1">
    <location>
        <begin position="21"/>
        <end position="43"/>
    </location>
</feature>
<dbReference type="AlphaFoldDB" id="A0A3M7TZ89"/>
<proteinExistence type="predicted"/>
<keyword evidence="1" id="KW-0472">Membrane</keyword>
<dbReference type="RefSeq" id="WP_122898582.1">
    <property type="nucleotide sequence ID" value="NZ_RHIB01000001.1"/>
</dbReference>
<sequence>MKKNDTQQKPEDSIKRKRKPRAAVTLLFLLYMASLFYVVFFAWNYGSSYGPVGADGRNLNVVPLLSIHNIYYYSTDIWVPVRILLGNIVMFIPFGYLFPLLYRRWRRSLLGILPVGFLALVLSVFIEVNQYFFTYRVANVDDVILNTIGGLIGASLYWLAVKLHVLYVKTAR</sequence>
<dbReference type="PANTHER" id="PTHR36834">
    <property type="entry name" value="MEMBRANE PROTEIN-RELATED"/>
    <property type="match status" value="1"/>
</dbReference>
<evidence type="ECO:0000313" key="3">
    <source>
        <dbReference type="EMBL" id="RNA70611.1"/>
    </source>
</evidence>
<evidence type="ECO:0000256" key="1">
    <source>
        <dbReference type="SAM" id="Phobius"/>
    </source>
</evidence>
<evidence type="ECO:0000259" key="2">
    <source>
        <dbReference type="Pfam" id="PF04892"/>
    </source>
</evidence>
<feature type="domain" description="VanZ-like" evidence="2">
    <location>
        <begin position="28"/>
        <end position="159"/>
    </location>
</feature>
<feature type="transmembrane region" description="Helical" evidence="1">
    <location>
        <begin position="144"/>
        <end position="168"/>
    </location>
</feature>
<dbReference type="InterPro" id="IPR053150">
    <property type="entry name" value="Teicoplanin_resist-assoc"/>
</dbReference>
<dbReference type="PANTHER" id="PTHR36834:SF1">
    <property type="entry name" value="INTEGRAL MEMBRANE PROTEIN"/>
    <property type="match status" value="1"/>
</dbReference>
<dbReference type="OrthoDB" id="4822551at2"/>
<keyword evidence="1" id="KW-1133">Transmembrane helix</keyword>
<accession>A0A3M7TZ89</accession>
<dbReference type="EMBL" id="RHIB01000001">
    <property type="protein sequence ID" value="RNA70611.1"/>
    <property type="molecule type" value="Genomic_DNA"/>
</dbReference>
<comment type="caution">
    <text evidence="3">The sequence shown here is derived from an EMBL/GenBank/DDBJ whole genome shotgun (WGS) entry which is preliminary data.</text>
</comment>
<dbReference type="Proteomes" id="UP000278746">
    <property type="component" value="Unassembled WGS sequence"/>
</dbReference>
<organism evidence="3 4">
    <name type="scientific">Alteribacter keqinensis</name>
    <dbReference type="NCBI Taxonomy" id="2483800"/>
    <lineage>
        <taxon>Bacteria</taxon>
        <taxon>Bacillati</taxon>
        <taxon>Bacillota</taxon>
        <taxon>Bacilli</taxon>
        <taxon>Bacillales</taxon>
        <taxon>Bacillaceae</taxon>
        <taxon>Alteribacter</taxon>
    </lineage>
</organism>
<keyword evidence="4" id="KW-1185">Reference proteome</keyword>